<dbReference type="AlphaFoldDB" id="A0A653KXA9"/>
<protein>
    <submittedName>
        <fullName evidence="2">Phage tail protein</fullName>
    </submittedName>
</protein>
<sequence length="374" mass="39000">MANVQEIANWESGIYQIETTDPVLGGPNGIANAQAKALANRTAFLKQQIEQLNSGQIAPAWIASINYVQSELQKLDIKQSVRCASVGDISYLGGVQTIDGVSLSIGDRILVKDQVTATQNGIYVVAATAWPRSADADNGSKLTSGARIAVEEGSINAGKVWYLANAGAINVGSTNLIFFDEKPYATQSTPGFVSLASSSEAVSGVDDKKAVTPKGALEVALTAYPVGAPIPWPSTVVPAGYAKFNGGSFNVSANPRLAALYPSGVLPDMRGLHIRGLDDGKGHDPGRSILSYQADQNKAHSHRFENTFGAPIGPFDTIDGRVGTITPQAIANSAAHVATVPAVGGAYFSTVIASQGGAEVTVKSMAFLWITRLG</sequence>
<organism evidence="2 3">
    <name type="scientific">Aeromonas veronii</name>
    <dbReference type="NCBI Taxonomy" id="654"/>
    <lineage>
        <taxon>Bacteria</taxon>
        <taxon>Pseudomonadati</taxon>
        <taxon>Pseudomonadota</taxon>
        <taxon>Gammaproteobacteria</taxon>
        <taxon>Aeromonadales</taxon>
        <taxon>Aeromonadaceae</taxon>
        <taxon>Aeromonas</taxon>
    </lineage>
</organism>
<accession>A0A653KXA9</accession>
<evidence type="ECO:0000313" key="3">
    <source>
        <dbReference type="Proteomes" id="UP000439123"/>
    </source>
</evidence>
<evidence type="ECO:0000259" key="1">
    <source>
        <dbReference type="Pfam" id="PF07484"/>
    </source>
</evidence>
<dbReference type="EMBL" id="CABWLC010000008">
    <property type="protein sequence ID" value="VXA84075.1"/>
    <property type="molecule type" value="Genomic_DNA"/>
</dbReference>
<dbReference type="InterPro" id="IPR037053">
    <property type="entry name" value="Phage_tail_collar_dom_sf"/>
</dbReference>
<dbReference type="InterPro" id="IPR051934">
    <property type="entry name" value="Phage_Tail_Fiber_Structural"/>
</dbReference>
<evidence type="ECO:0000313" key="2">
    <source>
        <dbReference type="EMBL" id="VXA84075.1"/>
    </source>
</evidence>
<reference evidence="2 3" key="1">
    <citation type="submission" date="2019-10" db="EMBL/GenBank/DDBJ databases">
        <authorList>
            <person name="Karimi E."/>
        </authorList>
    </citation>
    <scope>NUCLEOTIDE SEQUENCE [LARGE SCALE GENOMIC DNA]</scope>
    <source>
        <strain evidence="2">Aeromonas sp. 8C</strain>
    </source>
</reference>
<name>A0A653KXA9_AERVE</name>
<dbReference type="Proteomes" id="UP000439123">
    <property type="component" value="Unassembled WGS sequence"/>
</dbReference>
<dbReference type="RefSeq" id="WP_159158953.1">
    <property type="nucleotide sequence ID" value="NZ_LR732798.1"/>
</dbReference>
<dbReference type="PANTHER" id="PTHR35191:SF1">
    <property type="entry name" value="PROPHAGE SIDE TAIL FIBER PROTEIN HOMOLOG STFQ-RELATED"/>
    <property type="match status" value="1"/>
</dbReference>
<dbReference type="Pfam" id="PF07484">
    <property type="entry name" value="Collar"/>
    <property type="match status" value="1"/>
</dbReference>
<proteinExistence type="predicted"/>
<feature type="domain" description="Phage tail collar" evidence="1">
    <location>
        <begin position="227"/>
        <end position="272"/>
    </location>
</feature>
<dbReference type="PANTHER" id="PTHR35191">
    <property type="entry name" value="PROPHAGE SIDE TAIL FIBER PROTEIN HOMOLOG STFQ-RELATED"/>
    <property type="match status" value="1"/>
</dbReference>
<gene>
    <name evidence="2" type="ORF">AERO8C_160228</name>
</gene>
<dbReference type="Gene3D" id="3.90.1340.10">
    <property type="entry name" value="Phage tail collar domain"/>
    <property type="match status" value="1"/>
</dbReference>
<dbReference type="SUPFAM" id="SSF88874">
    <property type="entry name" value="Receptor-binding domain of short tail fibre protein gp12"/>
    <property type="match status" value="1"/>
</dbReference>
<dbReference type="InterPro" id="IPR011083">
    <property type="entry name" value="Phage_tail_collar_dom"/>
</dbReference>